<evidence type="ECO:0000313" key="1">
    <source>
        <dbReference type="EMBL" id="CAF1631285.1"/>
    </source>
</evidence>
<dbReference type="EMBL" id="CAJOBA010084687">
    <property type="protein sequence ID" value="CAF4457897.1"/>
    <property type="molecule type" value="Genomic_DNA"/>
</dbReference>
<organism evidence="2 3">
    <name type="scientific">Didymodactylos carnosus</name>
    <dbReference type="NCBI Taxonomy" id="1234261"/>
    <lineage>
        <taxon>Eukaryota</taxon>
        <taxon>Metazoa</taxon>
        <taxon>Spiralia</taxon>
        <taxon>Gnathifera</taxon>
        <taxon>Rotifera</taxon>
        <taxon>Eurotatoria</taxon>
        <taxon>Bdelloidea</taxon>
        <taxon>Philodinida</taxon>
        <taxon>Philodinidae</taxon>
        <taxon>Didymodactylos</taxon>
    </lineage>
</organism>
<reference evidence="2" key="1">
    <citation type="submission" date="2021-02" db="EMBL/GenBank/DDBJ databases">
        <authorList>
            <person name="Nowell W R."/>
        </authorList>
    </citation>
    <scope>NUCLEOTIDE SEQUENCE</scope>
</reference>
<dbReference type="Proteomes" id="UP000677228">
    <property type="component" value="Unassembled WGS sequence"/>
</dbReference>
<dbReference type="AlphaFoldDB" id="A0A8S2WSF5"/>
<evidence type="ECO:0000313" key="3">
    <source>
        <dbReference type="Proteomes" id="UP000682733"/>
    </source>
</evidence>
<name>A0A8S2WSF5_9BILA</name>
<gene>
    <name evidence="1" type="ORF">OVA965_LOCUS43737</name>
    <name evidence="2" type="ORF">TMI583_LOCUS46124</name>
</gene>
<accession>A0A8S2WSF5</accession>
<dbReference type="EMBL" id="CAJNOK010058989">
    <property type="protein sequence ID" value="CAF1631285.1"/>
    <property type="molecule type" value="Genomic_DNA"/>
</dbReference>
<comment type="caution">
    <text evidence="2">The sequence shown here is derived from an EMBL/GenBank/DDBJ whole genome shotgun (WGS) entry which is preliminary data.</text>
</comment>
<feature type="non-terminal residue" evidence="2">
    <location>
        <position position="226"/>
    </location>
</feature>
<dbReference type="Proteomes" id="UP000682733">
    <property type="component" value="Unassembled WGS sequence"/>
</dbReference>
<sequence length="226" mass="26810">MGNRKSRVDAAETLIVSNREREKRSEELRNDDDIKLIWCYEQLNASNEEMNKTKELWGRIGDYVCFHENQQTCIDYMNTIQEKRIIVISSGPSALEFVKKIHRLKQVDSIFIFSHSDLDRLDESVRLRYVKVIDIYTEIHLLREAIRKDINRIEKSLAEFSFYQKEKSFTDLTAESGSFLFFQLCKSALFSMEKTDESKQEMLSECRLYYHGVKEELDNIEEFNTK</sequence>
<evidence type="ECO:0000313" key="2">
    <source>
        <dbReference type="EMBL" id="CAF4457897.1"/>
    </source>
</evidence>
<protein>
    <submittedName>
        <fullName evidence="2">Uncharacterized protein</fullName>
    </submittedName>
</protein>
<proteinExistence type="predicted"/>